<evidence type="ECO:0000256" key="2">
    <source>
        <dbReference type="ARBA" id="ARBA00022475"/>
    </source>
</evidence>
<evidence type="ECO:0000256" key="3">
    <source>
        <dbReference type="ARBA" id="ARBA00022692"/>
    </source>
</evidence>
<sequence length="347" mass="39070">MQNDVNKVFLEQDTNIVDVLGVLWRSKFSILAFTLFGLLCSAVYLFFDRPLYEARVFVLPPTQNGIAELNFGRTREAELSPYSVKDVYDVFLRNLQAESLRREFFSRYYLPSLGDSEKKVTLDELYSEFSENLKVTSDAKISPDGYSLVVRGREPAKLAEWAGIYMQSAEEAARKEVVKNASREAEVRARNLNQQIVALRERGQKAREDLVLQLQEALKIAQTIGLENPPILSGGLGGEVSANMGGQLTYMRGARALRAEIDNLQQRQSDDPFIPELRALQVKYSLFRSIEIVPENVSVYRLDGPIETPDTPLKVRFGLILAIGVLLGGVLGVIFVLARWLHVAVRR</sequence>
<dbReference type="Proteomes" id="UP001335100">
    <property type="component" value="Unassembled WGS sequence"/>
</dbReference>
<dbReference type="Pfam" id="PF02706">
    <property type="entry name" value="Wzz"/>
    <property type="match status" value="1"/>
</dbReference>
<protein>
    <submittedName>
        <fullName evidence="9">Wzz/FepE/Etk N-terminal domain-containing protein</fullName>
    </submittedName>
</protein>
<feature type="transmembrane region" description="Helical" evidence="7">
    <location>
        <begin position="28"/>
        <end position="47"/>
    </location>
</feature>
<dbReference type="SUPFAM" id="SSF160355">
    <property type="entry name" value="Bacterial polysaccharide co-polymerase-like"/>
    <property type="match status" value="1"/>
</dbReference>
<feature type="transmembrane region" description="Helical" evidence="7">
    <location>
        <begin position="317"/>
        <end position="341"/>
    </location>
</feature>
<name>A0ABU7HYU4_9PSED</name>
<evidence type="ECO:0000256" key="6">
    <source>
        <dbReference type="SAM" id="Coils"/>
    </source>
</evidence>
<keyword evidence="3 7" id="KW-0812">Transmembrane</keyword>
<evidence type="ECO:0000256" key="5">
    <source>
        <dbReference type="ARBA" id="ARBA00023136"/>
    </source>
</evidence>
<keyword evidence="5 7" id="KW-0472">Membrane</keyword>
<comment type="caution">
    <text evidence="9">The sequence shown here is derived from an EMBL/GenBank/DDBJ whole genome shotgun (WGS) entry which is preliminary data.</text>
</comment>
<feature type="coiled-coil region" evidence="6">
    <location>
        <begin position="175"/>
        <end position="209"/>
    </location>
</feature>
<keyword evidence="10" id="KW-1185">Reference proteome</keyword>
<dbReference type="RefSeq" id="WP_330077392.1">
    <property type="nucleotide sequence ID" value="NZ_JAZDQJ010000043.1"/>
</dbReference>
<dbReference type="PANTHER" id="PTHR32309">
    <property type="entry name" value="TYROSINE-PROTEIN KINASE"/>
    <property type="match status" value="1"/>
</dbReference>
<accession>A0ABU7HYU4</accession>
<evidence type="ECO:0000256" key="7">
    <source>
        <dbReference type="SAM" id="Phobius"/>
    </source>
</evidence>
<evidence type="ECO:0000256" key="4">
    <source>
        <dbReference type="ARBA" id="ARBA00022989"/>
    </source>
</evidence>
<dbReference type="EMBL" id="JAZDQJ010000043">
    <property type="protein sequence ID" value="MEE1936724.1"/>
    <property type="molecule type" value="Genomic_DNA"/>
</dbReference>
<keyword evidence="2" id="KW-1003">Cell membrane</keyword>
<dbReference type="PANTHER" id="PTHR32309:SF13">
    <property type="entry name" value="FERRIC ENTEROBACTIN TRANSPORT PROTEIN FEPE"/>
    <property type="match status" value="1"/>
</dbReference>
<comment type="subcellular location">
    <subcellularLocation>
        <location evidence="1">Cell membrane</location>
        <topology evidence="1">Multi-pass membrane protein</topology>
    </subcellularLocation>
</comment>
<reference evidence="9 10" key="1">
    <citation type="submission" date="2024-01" db="EMBL/GenBank/DDBJ databases">
        <title>Unpublished Manusciprt.</title>
        <authorList>
            <person name="Duman M."/>
            <person name="Valdes E.G."/>
            <person name="Ajmi N."/>
            <person name="Altun S."/>
            <person name="Saticioglu I.B."/>
        </authorList>
    </citation>
    <scope>NUCLEOTIDE SEQUENCE [LARGE SCALE GENOMIC DNA]</scope>
    <source>
        <strain evidence="9 10">148P</strain>
    </source>
</reference>
<keyword evidence="4 7" id="KW-1133">Transmembrane helix</keyword>
<evidence type="ECO:0000313" key="10">
    <source>
        <dbReference type="Proteomes" id="UP001335100"/>
    </source>
</evidence>
<evidence type="ECO:0000259" key="8">
    <source>
        <dbReference type="Pfam" id="PF02706"/>
    </source>
</evidence>
<dbReference type="InterPro" id="IPR050445">
    <property type="entry name" value="Bact_polysacc_biosynth/exp"/>
</dbReference>
<evidence type="ECO:0000256" key="1">
    <source>
        <dbReference type="ARBA" id="ARBA00004651"/>
    </source>
</evidence>
<proteinExistence type="predicted"/>
<gene>
    <name evidence="9" type="ORF">V0R50_26175</name>
</gene>
<dbReference type="InterPro" id="IPR003856">
    <property type="entry name" value="LPS_length_determ_N"/>
</dbReference>
<keyword evidence="6" id="KW-0175">Coiled coil</keyword>
<feature type="domain" description="Polysaccharide chain length determinant N-terminal" evidence="8">
    <location>
        <begin position="14"/>
        <end position="106"/>
    </location>
</feature>
<evidence type="ECO:0000313" key="9">
    <source>
        <dbReference type="EMBL" id="MEE1936724.1"/>
    </source>
</evidence>
<dbReference type="Gene3D" id="3.30.1890.10">
    <property type="entry name" value="FepE-like"/>
    <property type="match status" value="1"/>
</dbReference>
<organism evidence="9 10">
    <name type="scientific">Pseudomonas ulcerans</name>
    <dbReference type="NCBI Taxonomy" id="3115852"/>
    <lineage>
        <taxon>Bacteria</taxon>
        <taxon>Pseudomonadati</taxon>
        <taxon>Pseudomonadota</taxon>
        <taxon>Gammaproteobacteria</taxon>
        <taxon>Pseudomonadales</taxon>
        <taxon>Pseudomonadaceae</taxon>
        <taxon>Pseudomonas</taxon>
    </lineage>
</organism>